<dbReference type="Proteomes" id="UP001180020">
    <property type="component" value="Unassembled WGS sequence"/>
</dbReference>
<organism evidence="1 2">
    <name type="scientific">Acorus calamus</name>
    <name type="common">Sweet flag</name>
    <dbReference type="NCBI Taxonomy" id="4465"/>
    <lineage>
        <taxon>Eukaryota</taxon>
        <taxon>Viridiplantae</taxon>
        <taxon>Streptophyta</taxon>
        <taxon>Embryophyta</taxon>
        <taxon>Tracheophyta</taxon>
        <taxon>Spermatophyta</taxon>
        <taxon>Magnoliopsida</taxon>
        <taxon>Liliopsida</taxon>
        <taxon>Acoraceae</taxon>
        <taxon>Acorus</taxon>
    </lineage>
</organism>
<evidence type="ECO:0000313" key="1">
    <source>
        <dbReference type="EMBL" id="KAK1289735.1"/>
    </source>
</evidence>
<dbReference type="PANTHER" id="PTHR33527:SF14">
    <property type="entry name" value="OS07G0274300 PROTEIN"/>
    <property type="match status" value="1"/>
</dbReference>
<sequence>MSSSIPPSSTTTTTTTNSLHDARLLFPRLASNITRHPYRAVEIITLWFWLSHRFPESSLIRQILFMNDQDIESLAVEADLILDPLLLPNLAPTRNDNNDVPITAALLNMRTMNTQYFINNCDSVSQGLSTTLGGLRWMVFEDLLGQDQMAVVVAIVANENLNWMVLMDLFWANVYNNNPPLGYGGVEKVVIQETPATSSSLYARIVFHSPMVLYMVLGNSNMVELLIGGKRMWARRFKSK</sequence>
<reference evidence="1" key="2">
    <citation type="submission" date="2023-06" db="EMBL/GenBank/DDBJ databases">
        <authorList>
            <person name="Ma L."/>
            <person name="Liu K.-W."/>
            <person name="Li Z."/>
            <person name="Hsiao Y.-Y."/>
            <person name="Qi Y."/>
            <person name="Fu T."/>
            <person name="Tang G."/>
            <person name="Zhang D."/>
            <person name="Sun W.-H."/>
            <person name="Liu D.-K."/>
            <person name="Li Y."/>
            <person name="Chen G.-Z."/>
            <person name="Liu X.-D."/>
            <person name="Liao X.-Y."/>
            <person name="Jiang Y.-T."/>
            <person name="Yu X."/>
            <person name="Hao Y."/>
            <person name="Huang J."/>
            <person name="Zhao X.-W."/>
            <person name="Ke S."/>
            <person name="Chen Y.-Y."/>
            <person name="Wu W.-L."/>
            <person name="Hsu J.-L."/>
            <person name="Lin Y.-F."/>
            <person name="Huang M.-D."/>
            <person name="Li C.-Y."/>
            <person name="Huang L."/>
            <person name="Wang Z.-W."/>
            <person name="Zhao X."/>
            <person name="Zhong W.-Y."/>
            <person name="Peng D.-H."/>
            <person name="Ahmad S."/>
            <person name="Lan S."/>
            <person name="Zhang J.-S."/>
            <person name="Tsai W.-C."/>
            <person name="Van De Peer Y."/>
            <person name="Liu Z.-J."/>
        </authorList>
    </citation>
    <scope>NUCLEOTIDE SEQUENCE</scope>
    <source>
        <strain evidence="1">CP</strain>
        <tissue evidence="1">Leaves</tissue>
    </source>
</reference>
<gene>
    <name evidence="1" type="ORF">QJS10_CPB18g00451</name>
</gene>
<name>A0AAV9CLJ1_ACOCL</name>
<keyword evidence="2" id="KW-1185">Reference proteome</keyword>
<protein>
    <submittedName>
        <fullName evidence="1">Uncharacterized protein</fullName>
    </submittedName>
</protein>
<dbReference type="PANTHER" id="PTHR33527">
    <property type="entry name" value="OS07G0274300 PROTEIN"/>
    <property type="match status" value="1"/>
</dbReference>
<reference evidence="1" key="1">
    <citation type="journal article" date="2023" name="Nat. Commun.">
        <title>Diploid and tetraploid genomes of Acorus and the evolution of monocots.</title>
        <authorList>
            <person name="Ma L."/>
            <person name="Liu K.W."/>
            <person name="Li Z."/>
            <person name="Hsiao Y.Y."/>
            <person name="Qi Y."/>
            <person name="Fu T."/>
            <person name="Tang G.D."/>
            <person name="Zhang D."/>
            <person name="Sun W.H."/>
            <person name="Liu D.K."/>
            <person name="Li Y."/>
            <person name="Chen G.Z."/>
            <person name="Liu X.D."/>
            <person name="Liao X.Y."/>
            <person name="Jiang Y.T."/>
            <person name="Yu X."/>
            <person name="Hao Y."/>
            <person name="Huang J."/>
            <person name="Zhao X.W."/>
            <person name="Ke S."/>
            <person name="Chen Y.Y."/>
            <person name="Wu W.L."/>
            <person name="Hsu J.L."/>
            <person name="Lin Y.F."/>
            <person name="Huang M.D."/>
            <person name="Li C.Y."/>
            <person name="Huang L."/>
            <person name="Wang Z.W."/>
            <person name="Zhao X."/>
            <person name="Zhong W.Y."/>
            <person name="Peng D.H."/>
            <person name="Ahmad S."/>
            <person name="Lan S."/>
            <person name="Zhang J.S."/>
            <person name="Tsai W.C."/>
            <person name="Van de Peer Y."/>
            <person name="Liu Z.J."/>
        </authorList>
    </citation>
    <scope>NUCLEOTIDE SEQUENCE</scope>
    <source>
        <strain evidence="1">CP</strain>
    </source>
</reference>
<dbReference type="AlphaFoldDB" id="A0AAV9CLJ1"/>
<comment type="caution">
    <text evidence="1">The sequence shown here is derived from an EMBL/GenBank/DDBJ whole genome shotgun (WGS) entry which is preliminary data.</text>
</comment>
<proteinExistence type="predicted"/>
<accession>A0AAV9CLJ1</accession>
<evidence type="ECO:0000313" key="2">
    <source>
        <dbReference type="Proteomes" id="UP001180020"/>
    </source>
</evidence>
<dbReference type="EMBL" id="JAUJYO010000018">
    <property type="protein sequence ID" value="KAK1289735.1"/>
    <property type="molecule type" value="Genomic_DNA"/>
</dbReference>